<dbReference type="GeneTree" id="ENSGT00940000178229"/>
<organism evidence="1 2">
    <name type="scientific">Pseudonaja textilis</name>
    <name type="common">Eastern brown snake</name>
    <dbReference type="NCBI Taxonomy" id="8673"/>
    <lineage>
        <taxon>Eukaryota</taxon>
        <taxon>Metazoa</taxon>
        <taxon>Chordata</taxon>
        <taxon>Craniata</taxon>
        <taxon>Vertebrata</taxon>
        <taxon>Euteleostomi</taxon>
        <taxon>Lepidosauria</taxon>
        <taxon>Squamata</taxon>
        <taxon>Bifurcata</taxon>
        <taxon>Unidentata</taxon>
        <taxon>Episquamata</taxon>
        <taxon>Toxicofera</taxon>
        <taxon>Serpentes</taxon>
        <taxon>Colubroidea</taxon>
        <taxon>Elapidae</taxon>
        <taxon>Hydrophiinae</taxon>
        <taxon>Pseudonaja</taxon>
    </lineage>
</organism>
<dbReference type="Proteomes" id="UP000472273">
    <property type="component" value="Unplaced"/>
</dbReference>
<evidence type="ECO:0000313" key="1">
    <source>
        <dbReference type="Ensembl" id="ENSPTXP00000008379.1"/>
    </source>
</evidence>
<keyword evidence="2" id="KW-1185">Reference proteome</keyword>
<dbReference type="AlphaFoldDB" id="A0A670Y8X8"/>
<dbReference type="InterPro" id="IPR035914">
    <property type="entry name" value="Sperma_CUB_dom_sf"/>
</dbReference>
<dbReference type="SUPFAM" id="SSF49854">
    <property type="entry name" value="Spermadhesin, CUB domain"/>
    <property type="match status" value="1"/>
</dbReference>
<reference evidence="1" key="1">
    <citation type="submission" date="2025-08" db="UniProtKB">
        <authorList>
            <consortium name="Ensembl"/>
        </authorList>
    </citation>
    <scope>IDENTIFICATION</scope>
</reference>
<name>A0A670Y8X8_PSETE</name>
<evidence type="ECO:0000313" key="2">
    <source>
        <dbReference type="Proteomes" id="UP000472273"/>
    </source>
</evidence>
<dbReference type="Ensembl" id="ENSPTXT00000008669.1">
    <property type="protein sequence ID" value="ENSPTXP00000008379.1"/>
    <property type="gene ID" value="ENSPTXG00000006057.1"/>
</dbReference>
<sequence length="213" mass="23852">MTGVQARICTVAIGRPLGETIGVQVLHSSLNCSAGEILLFSTRTMWRMACKKLKLLMVNTRTNTLIVRQRRLLPGSGVVLRYTSGLAERRHHQACDRQLFGPRGLILNPGLSPDGERQMACRIFIDVAPHLRIAVHAVYVAFQTTANETHSSYISIRDVQSLRTTVFHGNRLFYWESTGSRAEIEFNQALANASFRAEYWATNWVGSVKTSAF</sequence>
<proteinExistence type="predicted"/>
<accession>A0A670Y8X8</accession>
<reference evidence="1" key="2">
    <citation type="submission" date="2025-09" db="UniProtKB">
        <authorList>
            <consortium name="Ensembl"/>
        </authorList>
    </citation>
    <scope>IDENTIFICATION</scope>
</reference>
<dbReference type="OMA" id="INVAPRY"/>
<protein>
    <submittedName>
        <fullName evidence="1">Uncharacterized protein</fullName>
    </submittedName>
</protein>
<dbReference type="Gene3D" id="2.60.120.290">
    <property type="entry name" value="Spermadhesin, CUB domain"/>
    <property type="match status" value="1"/>
</dbReference>